<comment type="caution">
    <text evidence="2">The sequence shown here is derived from an EMBL/GenBank/DDBJ whole genome shotgun (WGS) entry which is preliminary data.</text>
</comment>
<dbReference type="Pfam" id="PF13966">
    <property type="entry name" value="zf-RVT"/>
    <property type="match status" value="1"/>
</dbReference>
<reference evidence="2 3" key="1">
    <citation type="submission" date="2024-01" db="EMBL/GenBank/DDBJ databases">
        <title>Genome assemblies of Stephania.</title>
        <authorList>
            <person name="Yang L."/>
        </authorList>
    </citation>
    <scope>NUCLEOTIDE SEQUENCE [LARGE SCALE GENOMIC DNA]</scope>
    <source>
        <strain evidence="2">YNDBR</strain>
        <tissue evidence="2">Leaf</tissue>
    </source>
</reference>
<dbReference type="InterPro" id="IPR026960">
    <property type="entry name" value="RVT-Znf"/>
</dbReference>
<accession>A0AAP0J781</accession>
<proteinExistence type="predicted"/>
<feature type="domain" description="Reverse transcriptase zinc-binding" evidence="1">
    <location>
        <begin position="2"/>
        <end position="51"/>
    </location>
</feature>
<gene>
    <name evidence="2" type="ORF">Syun_016268</name>
</gene>
<dbReference type="AlphaFoldDB" id="A0AAP0J781"/>
<evidence type="ECO:0000313" key="3">
    <source>
        <dbReference type="Proteomes" id="UP001420932"/>
    </source>
</evidence>
<dbReference type="EMBL" id="JBBNAF010000007">
    <property type="protein sequence ID" value="KAK9127471.1"/>
    <property type="molecule type" value="Genomic_DNA"/>
</dbReference>
<name>A0AAP0J781_9MAGN</name>
<keyword evidence="3" id="KW-1185">Reference proteome</keyword>
<protein>
    <recommendedName>
        <fullName evidence="1">Reverse transcriptase zinc-binding domain-containing protein</fullName>
    </recommendedName>
</protein>
<evidence type="ECO:0000259" key="1">
    <source>
        <dbReference type="Pfam" id="PF13966"/>
    </source>
</evidence>
<dbReference type="Proteomes" id="UP001420932">
    <property type="component" value="Unassembled WGS sequence"/>
</dbReference>
<evidence type="ECO:0000313" key="2">
    <source>
        <dbReference type="EMBL" id="KAK9127471.1"/>
    </source>
</evidence>
<organism evidence="2 3">
    <name type="scientific">Stephania yunnanensis</name>
    <dbReference type="NCBI Taxonomy" id="152371"/>
    <lineage>
        <taxon>Eukaryota</taxon>
        <taxon>Viridiplantae</taxon>
        <taxon>Streptophyta</taxon>
        <taxon>Embryophyta</taxon>
        <taxon>Tracheophyta</taxon>
        <taxon>Spermatophyta</taxon>
        <taxon>Magnoliopsida</taxon>
        <taxon>Ranunculales</taxon>
        <taxon>Menispermaceae</taxon>
        <taxon>Menispermoideae</taxon>
        <taxon>Cissampelideae</taxon>
        <taxon>Stephania</taxon>
    </lineage>
</organism>
<sequence length="105" mass="12172">MVWLGKINTMDVLQRRCLSYSLLPSRCSLCHSNYESMDHVLLVCPFACRIWEEMLRELGLLWHGPQSLASWLEQATTTIAHENRRNILCKAGTNVIFFKFNIDGE</sequence>